<comment type="caution">
    <text evidence="1">The sequence shown here is derived from an EMBL/GenBank/DDBJ whole genome shotgun (WGS) entry which is preliminary data.</text>
</comment>
<evidence type="ECO:0000313" key="1">
    <source>
        <dbReference type="EMBL" id="KAL3657042.1"/>
    </source>
</evidence>
<proteinExistence type="predicted"/>
<reference evidence="1 2" key="1">
    <citation type="submission" date="2024-09" db="EMBL/GenBank/DDBJ databases">
        <title>Genome sequencing and assembly of Phytophthora oleae, isolate VK10A, causative agent of rot of olive drupes.</title>
        <authorList>
            <person name="Conti Taguali S."/>
            <person name="Riolo M."/>
            <person name="La Spada F."/>
            <person name="Cacciola S.O."/>
            <person name="Dionisio G."/>
        </authorList>
    </citation>
    <scope>NUCLEOTIDE SEQUENCE [LARGE SCALE GENOMIC DNA]</scope>
    <source>
        <strain evidence="1 2">VK10A</strain>
    </source>
</reference>
<organism evidence="1 2">
    <name type="scientific">Phytophthora oleae</name>
    <dbReference type="NCBI Taxonomy" id="2107226"/>
    <lineage>
        <taxon>Eukaryota</taxon>
        <taxon>Sar</taxon>
        <taxon>Stramenopiles</taxon>
        <taxon>Oomycota</taxon>
        <taxon>Peronosporomycetes</taxon>
        <taxon>Peronosporales</taxon>
        <taxon>Peronosporaceae</taxon>
        <taxon>Phytophthora</taxon>
    </lineage>
</organism>
<protein>
    <recommendedName>
        <fullName evidence="3">NmrA-like domain-containing protein</fullName>
    </recommendedName>
</protein>
<evidence type="ECO:0000313" key="2">
    <source>
        <dbReference type="Proteomes" id="UP001632037"/>
    </source>
</evidence>
<accession>A0ABD3ERV1</accession>
<dbReference type="InterPro" id="IPR051604">
    <property type="entry name" value="Ergot_Alk_Oxidoreductase"/>
</dbReference>
<sequence>MQRAFSQLANGKTKKFVLTGADGNLGRVAADYILDIAKPEEQVVITSYDLKTLPTESIKRWESKGAIVAKADYDDVEEMKRVFDGADAVALIST</sequence>
<keyword evidence="2" id="KW-1185">Reference proteome</keyword>
<dbReference type="Proteomes" id="UP001632037">
    <property type="component" value="Unassembled WGS sequence"/>
</dbReference>
<dbReference type="PANTHER" id="PTHR43162">
    <property type="match status" value="1"/>
</dbReference>
<gene>
    <name evidence="1" type="ORF">V7S43_018090</name>
</gene>
<evidence type="ECO:0008006" key="3">
    <source>
        <dbReference type="Google" id="ProtNLM"/>
    </source>
</evidence>
<dbReference type="Gene3D" id="3.40.50.720">
    <property type="entry name" value="NAD(P)-binding Rossmann-like Domain"/>
    <property type="match status" value="1"/>
</dbReference>
<dbReference type="AlphaFoldDB" id="A0ABD3ERV1"/>
<dbReference type="SUPFAM" id="SSF51735">
    <property type="entry name" value="NAD(P)-binding Rossmann-fold domains"/>
    <property type="match status" value="1"/>
</dbReference>
<dbReference type="InterPro" id="IPR036291">
    <property type="entry name" value="NAD(P)-bd_dom_sf"/>
</dbReference>
<dbReference type="EMBL" id="JBIMZQ010000070">
    <property type="protein sequence ID" value="KAL3657042.1"/>
    <property type="molecule type" value="Genomic_DNA"/>
</dbReference>
<name>A0ABD3ERV1_9STRA</name>
<dbReference type="PANTHER" id="PTHR43162:SF1">
    <property type="entry name" value="PRESTALK A DIFFERENTIATION PROTEIN A"/>
    <property type="match status" value="1"/>
</dbReference>